<dbReference type="SUPFAM" id="SSF49879">
    <property type="entry name" value="SMAD/FHA domain"/>
    <property type="match status" value="1"/>
</dbReference>
<evidence type="ECO:0000259" key="2">
    <source>
        <dbReference type="PROSITE" id="PS50011"/>
    </source>
</evidence>
<dbReference type="InterPro" id="IPR008271">
    <property type="entry name" value="Ser/Thr_kinase_AS"/>
</dbReference>
<dbReference type="HOGENOM" id="CLU_608584_0_0_1"/>
<name>A0A0C3QAT7_9AGAM</name>
<reference evidence="4" key="2">
    <citation type="submission" date="2015-01" db="EMBL/GenBank/DDBJ databases">
        <title>Evolutionary Origins and Diversification of the Mycorrhizal Mutualists.</title>
        <authorList>
            <consortium name="DOE Joint Genome Institute"/>
            <consortium name="Mycorrhizal Genomics Consortium"/>
            <person name="Kohler A."/>
            <person name="Kuo A."/>
            <person name="Nagy L.G."/>
            <person name="Floudas D."/>
            <person name="Copeland A."/>
            <person name="Barry K.W."/>
            <person name="Cichocki N."/>
            <person name="Veneault-Fourrey C."/>
            <person name="LaButti K."/>
            <person name="Lindquist E.A."/>
            <person name="Lipzen A."/>
            <person name="Lundell T."/>
            <person name="Morin E."/>
            <person name="Murat C."/>
            <person name="Riley R."/>
            <person name="Ohm R."/>
            <person name="Sun H."/>
            <person name="Tunlid A."/>
            <person name="Henrissat B."/>
            <person name="Grigoriev I.V."/>
            <person name="Hibbett D.S."/>
            <person name="Martin F."/>
        </authorList>
    </citation>
    <scope>NUCLEOTIDE SEQUENCE [LARGE SCALE GENOMIC DNA]</scope>
    <source>
        <strain evidence="4">MUT 4182</strain>
    </source>
</reference>
<dbReference type="Pfam" id="PF00069">
    <property type="entry name" value="Pkinase"/>
    <property type="match status" value="1"/>
</dbReference>
<feature type="compositionally biased region" description="Basic and acidic residues" evidence="1">
    <location>
        <begin position="32"/>
        <end position="41"/>
    </location>
</feature>
<feature type="compositionally biased region" description="Polar residues" evidence="1">
    <location>
        <begin position="95"/>
        <end position="113"/>
    </location>
</feature>
<dbReference type="OrthoDB" id="4062651at2759"/>
<dbReference type="Proteomes" id="UP000054248">
    <property type="component" value="Unassembled WGS sequence"/>
</dbReference>
<dbReference type="AlphaFoldDB" id="A0A0C3QAT7"/>
<dbReference type="PANTHER" id="PTHR44167:SF30">
    <property type="entry name" value="PHOSPHORYLASE KINASE"/>
    <property type="match status" value="1"/>
</dbReference>
<feature type="compositionally biased region" description="Basic and acidic residues" evidence="1">
    <location>
        <begin position="57"/>
        <end position="66"/>
    </location>
</feature>
<protein>
    <recommendedName>
        <fullName evidence="2">Protein kinase domain-containing protein</fullName>
    </recommendedName>
</protein>
<dbReference type="EMBL" id="KN823008">
    <property type="protein sequence ID" value="KIO27450.1"/>
    <property type="molecule type" value="Genomic_DNA"/>
</dbReference>
<evidence type="ECO:0000313" key="3">
    <source>
        <dbReference type="EMBL" id="KIO27450.1"/>
    </source>
</evidence>
<evidence type="ECO:0000313" key="4">
    <source>
        <dbReference type="Proteomes" id="UP000054248"/>
    </source>
</evidence>
<dbReference type="PROSITE" id="PS50011">
    <property type="entry name" value="PROTEIN_KINASE_DOM"/>
    <property type="match status" value="1"/>
</dbReference>
<dbReference type="PANTHER" id="PTHR44167">
    <property type="entry name" value="OVARIAN-SPECIFIC SERINE/THREONINE-PROTEIN KINASE LOK-RELATED"/>
    <property type="match status" value="1"/>
</dbReference>
<organism evidence="3 4">
    <name type="scientific">Tulasnella calospora MUT 4182</name>
    <dbReference type="NCBI Taxonomy" id="1051891"/>
    <lineage>
        <taxon>Eukaryota</taxon>
        <taxon>Fungi</taxon>
        <taxon>Dikarya</taxon>
        <taxon>Basidiomycota</taxon>
        <taxon>Agaricomycotina</taxon>
        <taxon>Agaricomycetes</taxon>
        <taxon>Cantharellales</taxon>
        <taxon>Tulasnellaceae</taxon>
        <taxon>Tulasnella</taxon>
    </lineage>
</organism>
<dbReference type="Gene3D" id="2.60.200.20">
    <property type="match status" value="1"/>
</dbReference>
<dbReference type="GO" id="GO:0004674">
    <property type="term" value="F:protein serine/threonine kinase activity"/>
    <property type="evidence" value="ECO:0007669"/>
    <property type="project" value="TreeGrafter"/>
</dbReference>
<dbReference type="SUPFAM" id="SSF56112">
    <property type="entry name" value="Protein kinase-like (PK-like)"/>
    <property type="match status" value="1"/>
</dbReference>
<keyword evidence="4" id="KW-1185">Reference proteome</keyword>
<feature type="compositionally biased region" description="Basic and acidic residues" evidence="1">
    <location>
        <begin position="76"/>
        <end position="88"/>
    </location>
</feature>
<feature type="domain" description="Protein kinase" evidence="2">
    <location>
        <begin position="254"/>
        <end position="450"/>
    </location>
</feature>
<feature type="region of interest" description="Disordered" evidence="1">
    <location>
        <begin position="1"/>
        <end position="124"/>
    </location>
</feature>
<sequence>MRQPNRRYTGIDGPNSPTTHRTKDSPAFQTNHADREPHPEPGRSVISVNGKRRNRSHSRETSHQEPDVLAPSAKKSKLDSDCKTEDGKPRRRSTSSRADLNSSRDSPSTTVNAPENAGLIQGHPVPFDADYGNLQSMVDESKAIALRMNANGRERQFLEVGHDKKRCDVQVSGLGVGRIHCLLVLELVDNDQGPVVRRVLVIQLNAASVQTTIKVRGTTLQLGKKPLVLHPGSLIRFGRGPWFQYHGPQFRNLYQEHHALYGGQRANSSVSRIHRLHDGFVFVVKTIGGAQSGMAKSEVAAFKILGHHPNILRSAETFYNKDADIYHLVLEQAHADLNAFVHQTRQSGLIDLRTVAPAWVKSIAAGVGHVHACGMAHRDLKPQNILVFVTGPGRVSLKVADFGLARLNTERVIKGWRAGTKGWMAPASFMKYYDDRFTDCYGVGRILYFM</sequence>
<dbReference type="InterPro" id="IPR000719">
    <property type="entry name" value="Prot_kinase_dom"/>
</dbReference>
<gene>
    <name evidence="3" type="ORF">M407DRAFT_7250</name>
</gene>
<dbReference type="GO" id="GO:0005634">
    <property type="term" value="C:nucleus"/>
    <property type="evidence" value="ECO:0007669"/>
    <property type="project" value="TreeGrafter"/>
</dbReference>
<dbReference type="InterPro" id="IPR008984">
    <property type="entry name" value="SMAD_FHA_dom_sf"/>
</dbReference>
<dbReference type="STRING" id="1051891.A0A0C3QAT7"/>
<dbReference type="CDD" id="cd00180">
    <property type="entry name" value="PKc"/>
    <property type="match status" value="1"/>
</dbReference>
<dbReference type="PROSITE" id="PS00108">
    <property type="entry name" value="PROTEIN_KINASE_ST"/>
    <property type="match status" value="1"/>
</dbReference>
<dbReference type="Gene3D" id="1.10.510.10">
    <property type="entry name" value="Transferase(Phosphotransferase) domain 1"/>
    <property type="match status" value="1"/>
</dbReference>
<dbReference type="SMART" id="SM00220">
    <property type="entry name" value="S_TKc"/>
    <property type="match status" value="1"/>
</dbReference>
<reference evidence="3 4" key="1">
    <citation type="submission" date="2014-04" db="EMBL/GenBank/DDBJ databases">
        <authorList>
            <consortium name="DOE Joint Genome Institute"/>
            <person name="Kuo A."/>
            <person name="Girlanda M."/>
            <person name="Perotto S."/>
            <person name="Kohler A."/>
            <person name="Nagy L.G."/>
            <person name="Floudas D."/>
            <person name="Copeland A."/>
            <person name="Barry K.W."/>
            <person name="Cichocki N."/>
            <person name="Veneault-Fourrey C."/>
            <person name="LaButti K."/>
            <person name="Lindquist E.A."/>
            <person name="Lipzen A."/>
            <person name="Lundell T."/>
            <person name="Morin E."/>
            <person name="Murat C."/>
            <person name="Sun H."/>
            <person name="Tunlid A."/>
            <person name="Henrissat B."/>
            <person name="Grigoriev I.V."/>
            <person name="Hibbett D.S."/>
            <person name="Martin F."/>
            <person name="Nordberg H.P."/>
            <person name="Cantor M.N."/>
            <person name="Hua S.X."/>
        </authorList>
    </citation>
    <scope>NUCLEOTIDE SEQUENCE [LARGE SCALE GENOMIC DNA]</scope>
    <source>
        <strain evidence="3 4">MUT 4182</strain>
    </source>
</reference>
<dbReference type="GO" id="GO:0005524">
    <property type="term" value="F:ATP binding"/>
    <property type="evidence" value="ECO:0007669"/>
    <property type="project" value="InterPro"/>
</dbReference>
<dbReference type="GO" id="GO:0044773">
    <property type="term" value="P:mitotic DNA damage checkpoint signaling"/>
    <property type="evidence" value="ECO:0007669"/>
    <property type="project" value="TreeGrafter"/>
</dbReference>
<evidence type="ECO:0000256" key="1">
    <source>
        <dbReference type="SAM" id="MobiDB-lite"/>
    </source>
</evidence>
<accession>A0A0C3QAT7</accession>
<dbReference type="InterPro" id="IPR011009">
    <property type="entry name" value="Kinase-like_dom_sf"/>
</dbReference>
<proteinExistence type="predicted"/>